<dbReference type="PANTHER" id="PTHR35089">
    <property type="entry name" value="CHAPERONE PROTEIN SKP"/>
    <property type="match status" value="1"/>
</dbReference>
<dbReference type="SMART" id="SM00935">
    <property type="entry name" value="OmpH"/>
    <property type="match status" value="1"/>
</dbReference>
<protein>
    <submittedName>
        <fullName evidence="3">OmpH family outer membrane protein</fullName>
    </submittedName>
</protein>
<dbReference type="Gene3D" id="3.30.910.20">
    <property type="entry name" value="Skp domain"/>
    <property type="match status" value="1"/>
</dbReference>
<evidence type="ECO:0000256" key="1">
    <source>
        <dbReference type="ARBA" id="ARBA00009091"/>
    </source>
</evidence>
<reference evidence="3 4" key="1">
    <citation type="submission" date="2019-09" db="EMBL/GenBank/DDBJ databases">
        <title>Wenzhouxiangella sp. Genome sequencing and assembly.</title>
        <authorList>
            <person name="Zhang R."/>
        </authorList>
    </citation>
    <scope>NUCLEOTIDE SEQUENCE [LARGE SCALE GENOMIC DNA]</scope>
    <source>
        <strain evidence="3 4">W260</strain>
    </source>
</reference>
<comment type="similarity">
    <text evidence="1">Belongs to the Skp family.</text>
</comment>
<sequence>MGATDKCIITLVKLRVLTWLAIGLGVVLATTAHAQSVRIGYVNMKEVLDNAPQVIAGREKLDQEFRPRNDAIELEEARVDLLEQRLARGDLTPGDQAGLEREIREARRSINRQREDLRDELSFRRTEEVQSLEDQINIAVQEIAQRYGYDLVLSSPVVYASPTLDITDLILDQLQVEFDADELERALP</sequence>
<dbReference type="AlphaFoldDB" id="A0A5N0T3S1"/>
<gene>
    <name evidence="3" type="ORF">F3N42_14665</name>
</gene>
<dbReference type="GO" id="GO:0005829">
    <property type="term" value="C:cytosol"/>
    <property type="evidence" value="ECO:0007669"/>
    <property type="project" value="TreeGrafter"/>
</dbReference>
<dbReference type="Proteomes" id="UP000325372">
    <property type="component" value="Unassembled WGS sequence"/>
</dbReference>
<name>A0A5N0T3S1_9GAMM</name>
<dbReference type="GO" id="GO:0050821">
    <property type="term" value="P:protein stabilization"/>
    <property type="evidence" value="ECO:0007669"/>
    <property type="project" value="TreeGrafter"/>
</dbReference>
<keyword evidence="4" id="KW-1185">Reference proteome</keyword>
<proteinExistence type="inferred from homology"/>
<evidence type="ECO:0000313" key="3">
    <source>
        <dbReference type="EMBL" id="KAA9129603.1"/>
    </source>
</evidence>
<evidence type="ECO:0000256" key="2">
    <source>
        <dbReference type="ARBA" id="ARBA00022729"/>
    </source>
</evidence>
<organism evidence="3 4">
    <name type="scientific">Marinihelvus fidelis</name>
    <dbReference type="NCBI Taxonomy" id="2613842"/>
    <lineage>
        <taxon>Bacteria</taxon>
        <taxon>Pseudomonadati</taxon>
        <taxon>Pseudomonadota</taxon>
        <taxon>Gammaproteobacteria</taxon>
        <taxon>Chromatiales</taxon>
        <taxon>Wenzhouxiangellaceae</taxon>
        <taxon>Marinihelvus</taxon>
    </lineage>
</organism>
<accession>A0A5N0T3S1</accession>
<dbReference type="EMBL" id="VYXP01000013">
    <property type="protein sequence ID" value="KAA9129603.1"/>
    <property type="molecule type" value="Genomic_DNA"/>
</dbReference>
<dbReference type="InterPro" id="IPR005632">
    <property type="entry name" value="Chaperone_Skp"/>
</dbReference>
<dbReference type="PANTHER" id="PTHR35089:SF1">
    <property type="entry name" value="CHAPERONE PROTEIN SKP"/>
    <property type="match status" value="1"/>
</dbReference>
<dbReference type="Pfam" id="PF03938">
    <property type="entry name" value="OmpH"/>
    <property type="match status" value="1"/>
</dbReference>
<dbReference type="SUPFAM" id="SSF111384">
    <property type="entry name" value="OmpH-like"/>
    <property type="match status" value="1"/>
</dbReference>
<dbReference type="GO" id="GO:0051082">
    <property type="term" value="F:unfolded protein binding"/>
    <property type="evidence" value="ECO:0007669"/>
    <property type="project" value="InterPro"/>
</dbReference>
<dbReference type="InterPro" id="IPR024930">
    <property type="entry name" value="Skp_dom_sf"/>
</dbReference>
<comment type="caution">
    <text evidence="3">The sequence shown here is derived from an EMBL/GenBank/DDBJ whole genome shotgun (WGS) entry which is preliminary data.</text>
</comment>
<keyword evidence="2" id="KW-0732">Signal</keyword>
<evidence type="ECO:0000313" key="4">
    <source>
        <dbReference type="Proteomes" id="UP000325372"/>
    </source>
</evidence>